<accession>A0ABS7YD74</accession>
<keyword evidence="3" id="KW-1185">Reference proteome</keyword>
<keyword evidence="1" id="KW-0472">Membrane</keyword>
<evidence type="ECO:0000256" key="1">
    <source>
        <dbReference type="SAM" id="Phobius"/>
    </source>
</evidence>
<comment type="caution">
    <text evidence="2">The sequence shown here is derived from an EMBL/GenBank/DDBJ whole genome shotgun (WGS) entry which is preliminary data.</text>
</comment>
<dbReference type="RefSeq" id="WP_225239199.1">
    <property type="nucleotide sequence ID" value="NZ_JAHYBX010000005.1"/>
</dbReference>
<feature type="transmembrane region" description="Helical" evidence="1">
    <location>
        <begin position="93"/>
        <end position="116"/>
    </location>
</feature>
<reference evidence="2 3" key="1">
    <citation type="submission" date="2021-07" db="EMBL/GenBank/DDBJ databases">
        <title>Characterization of Violacein-producing bacteria and related species.</title>
        <authorList>
            <person name="Wilson H.S."/>
            <person name="De Leon M.E."/>
        </authorList>
    </citation>
    <scope>NUCLEOTIDE SEQUENCE [LARGE SCALE GENOMIC DNA]</scope>
    <source>
        <strain evidence="2 3">HSC-2F05</strain>
    </source>
</reference>
<name>A0ABS7YD74_9BURK</name>
<proteinExistence type="predicted"/>
<keyword evidence="1" id="KW-1133">Transmembrane helix</keyword>
<gene>
    <name evidence="2" type="ORF">LE190_13535</name>
</gene>
<evidence type="ECO:0000313" key="3">
    <source>
        <dbReference type="Proteomes" id="UP001198602"/>
    </source>
</evidence>
<dbReference type="Proteomes" id="UP001198602">
    <property type="component" value="Unassembled WGS sequence"/>
</dbReference>
<feature type="transmembrane region" description="Helical" evidence="1">
    <location>
        <begin position="39"/>
        <end position="58"/>
    </location>
</feature>
<organism evidence="2 3">
    <name type="scientific">Massilia hydrophila</name>
    <dbReference type="NCBI Taxonomy" id="3044279"/>
    <lineage>
        <taxon>Bacteria</taxon>
        <taxon>Pseudomonadati</taxon>
        <taxon>Pseudomonadota</taxon>
        <taxon>Betaproteobacteria</taxon>
        <taxon>Burkholderiales</taxon>
        <taxon>Oxalobacteraceae</taxon>
        <taxon>Telluria group</taxon>
        <taxon>Massilia</taxon>
    </lineage>
</organism>
<evidence type="ECO:0000313" key="2">
    <source>
        <dbReference type="EMBL" id="MCA1856942.1"/>
    </source>
</evidence>
<protein>
    <submittedName>
        <fullName evidence="2">Uncharacterized protein</fullName>
    </submittedName>
</protein>
<sequence length="136" mass="14456">MILLRLACLTAGMAVLVVPPALLFPKGVGFHSMDSAAAMPAPLLLAALSFFFIALKVHHGRLSPALTQQCVQLLLAPLLAGVLALWISTQPLAMWMSAGLLGFTMVVLVALVAPLLQEPSAGRLRARRRPQLASLR</sequence>
<dbReference type="EMBL" id="JAHYBX010000005">
    <property type="protein sequence ID" value="MCA1856942.1"/>
    <property type="molecule type" value="Genomic_DNA"/>
</dbReference>
<keyword evidence="1" id="KW-0812">Transmembrane</keyword>
<feature type="transmembrane region" description="Helical" evidence="1">
    <location>
        <begin position="70"/>
        <end position="87"/>
    </location>
</feature>